<dbReference type="PANTHER" id="PTHR30146:SF109">
    <property type="entry name" value="HTH-TYPE TRANSCRIPTIONAL REGULATOR GALS"/>
    <property type="match status" value="1"/>
</dbReference>
<dbReference type="SMART" id="SM00354">
    <property type="entry name" value="HTH_LACI"/>
    <property type="match status" value="1"/>
</dbReference>
<accession>A0A7W4TMW8</accession>
<dbReference type="Proteomes" id="UP000533269">
    <property type="component" value="Unassembled WGS sequence"/>
</dbReference>
<feature type="domain" description="HTH lacI-type" evidence="5">
    <location>
        <begin position="2"/>
        <end position="56"/>
    </location>
</feature>
<evidence type="ECO:0000256" key="2">
    <source>
        <dbReference type="ARBA" id="ARBA00023125"/>
    </source>
</evidence>
<gene>
    <name evidence="6" type="ORF">FHR75_002696</name>
</gene>
<reference evidence="6 7" key="1">
    <citation type="submission" date="2020-08" db="EMBL/GenBank/DDBJ databases">
        <title>The Agave Microbiome: Exploring the role of microbial communities in plant adaptations to desert environments.</title>
        <authorList>
            <person name="Partida-Martinez L.P."/>
        </authorList>
    </citation>
    <scope>NUCLEOTIDE SEQUENCE [LARGE SCALE GENOMIC DNA]</scope>
    <source>
        <strain evidence="6 7">AS2.23</strain>
    </source>
</reference>
<reference evidence="6 7" key="2">
    <citation type="submission" date="2020-08" db="EMBL/GenBank/DDBJ databases">
        <authorList>
            <person name="Partida-Martinez L."/>
            <person name="Huntemann M."/>
            <person name="Clum A."/>
            <person name="Wang J."/>
            <person name="Palaniappan K."/>
            <person name="Ritter S."/>
            <person name="Chen I.-M."/>
            <person name="Stamatis D."/>
            <person name="Reddy T."/>
            <person name="O'Malley R."/>
            <person name="Daum C."/>
            <person name="Shapiro N."/>
            <person name="Ivanova N."/>
            <person name="Kyrpides N."/>
            <person name="Woyke T."/>
        </authorList>
    </citation>
    <scope>NUCLEOTIDE SEQUENCE [LARGE SCALE GENOMIC DNA]</scope>
    <source>
        <strain evidence="6 7">AS2.23</strain>
    </source>
</reference>
<feature type="region of interest" description="Disordered" evidence="4">
    <location>
        <begin position="329"/>
        <end position="352"/>
    </location>
</feature>
<name>A0A7W4TMW8_KINRA</name>
<comment type="caution">
    <text evidence="6">The sequence shown here is derived from an EMBL/GenBank/DDBJ whole genome shotgun (WGS) entry which is preliminary data.</text>
</comment>
<keyword evidence="1" id="KW-0805">Transcription regulation</keyword>
<dbReference type="PROSITE" id="PS50932">
    <property type="entry name" value="HTH_LACI_2"/>
    <property type="match status" value="1"/>
</dbReference>
<keyword evidence="3" id="KW-0804">Transcription</keyword>
<keyword evidence="2 6" id="KW-0238">DNA-binding</keyword>
<dbReference type="InterPro" id="IPR028082">
    <property type="entry name" value="Peripla_BP_I"/>
</dbReference>
<evidence type="ECO:0000313" key="6">
    <source>
        <dbReference type="EMBL" id="MBB2901881.1"/>
    </source>
</evidence>
<dbReference type="Pfam" id="PF00356">
    <property type="entry name" value="LacI"/>
    <property type="match status" value="1"/>
</dbReference>
<dbReference type="Gene3D" id="3.40.50.2300">
    <property type="match status" value="2"/>
</dbReference>
<evidence type="ECO:0000313" key="7">
    <source>
        <dbReference type="Proteomes" id="UP000533269"/>
    </source>
</evidence>
<evidence type="ECO:0000256" key="3">
    <source>
        <dbReference type="ARBA" id="ARBA00023163"/>
    </source>
</evidence>
<evidence type="ECO:0000259" key="5">
    <source>
        <dbReference type="PROSITE" id="PS50932"/>
    </source>
</evidence>
<proteinExistence type="predicted"/>
<dbReference type="EMBL" id="JACHVY010000002">
    <property type="protein sequence ID" value="MBB2901881.1"/>
    <property type="molecule type" value="Genomic_DNA"/>
</dbReference>
<dbReference type="PANTHER" id="PTHR30146">
    <property type="entry name" value="LACI-RELATED TRANSCRIPTIONAL REPRESSOR"/>
    <property type="match status" value="1"/>
</dbReference>
<dbReference type="CDD" id="cd06267">
    <property type="entry name" value="PBP1_LacI_sugar_binding-like"/>
    <property type="match status" value="1"/>
</dbReference>
<dbReference type="InterPro" id="IPR010982">
    <property type="entry name" value="Lambda_DNA-bd_dom_sf"/>
</dbReference>
<dbReference type="SUPFAM" id="SSF47413">
    <property type="entry name" value="lambda repressor-like DNA-binding domains"/>
    <property type="match status" value="1"/>
</dbReference>
<sequence length="352" mass="37659">MVTMRDVAAEAGVSAMTVSNALTGRRPVSEPTRRLVMETVERLGYQVNVAARSLRQGRTGVVGVAVPTLDSHYYSQLSHRLVVAFSQAGLATVVEETHASREGELAAFRDSRLNAYDGLVIAALGLSEREINALSREVPVVVLGEQELHQTVDHVSMPNVAGAEAATRLLLDRGCRRLALVGFPTLEDVEKVRLPEGAAFSLRTEGFLRAARAGGADVTSSHHGVTQAAGVLCAQDLLGRPERPDGIFCVTDTLAFGVVRGLADGGVRVPDDVLVVGFDDVEDARFHVPSLSSVAPDHDGLVAESVRLLQRRIQDPAATPTDVTVSFELVERESTTPPARPARRTRGARPAR</sequence>
<organism evidence="6 7">
    <name type="scientific">Kineococcus radiotolerans</name>
    <dbReference type="NCBI Taxonomy" id="131568"/>
    <lineage>
        <taxon>Bacteria</taxon>
        <taxon>Bacillati</taxon>
        <taxon>Actinomycetota</taxon>
        <taxon>Actinomycetes</taxon>
        <taxon>Kineosporiales</taxon>
        <taxon>Kineosporiaceae</taxon>
        <taxon>Kineococcus</taxon>
    </lineage>
</organism>
<dbReference type="GO" id="GO:0000976">
    <property type="term" value="F:transcription cis-regulatory region binding"/>
    <property type="evidence" value="ECO:0007669"/>
    <property type="project" value="TreeGrafter"/>
</dbReference>
<dbReference type="PROSITE" id="PS00356">
    <property type="entry name" value="HTH_LACI_1"/>
    <property type="match status" value="1"/>
</dbReference>
<dbReference type="CDD" id="cd01392">
    <property type="entry name" value="HTH_LacI"/>
    <property type="match status" value="1"/>
</dbReference>
<dbReference type="Pfam" id="PF13377">
    <property type="entry name" value="Peripla_BP_3"/>
    <property type="match status" value="1"/>
</dbReference>
<dbReference type="SUPFAM" id="SSF53822">
    <property type="entry name" value="Periplasmic binding protein-like I"/>
    <property type="match status" value="1"/>
</dbReference>
<dbReference type="InterPro" id="IPR046335">
    <property type="entry name" value="LacI/GalR-like_sensor"/>
</dbReference>
<evidence type="ECO:0000256" key="4">
    <source>
        <dbReference type="SAM" id="MobiDB-lite"/>
    </source>
</evidence>
<feature type="compositionally biased region" description="Basic residues" evidence="4">
    <location>
        <begin position="341"/>
        <end position="352"/>
    </location>
</feature>
<evidence type="ECO:0000256" key="1">
    <source>
        <dbReference type="ARBA" id="ARBA00023015"/>
    </source>
</evidence>
<dbReference type="Gene3D" id="1.10.260.40">
    <property type="entry name" value="lambda repressor-like DNA-binding domains"/>
    <property type="match status" value="1"/>
</dbReference>
<dbReference type="AlphaFoldDB" id="A0A7W4TMW8"/>
<dbReference type="GO" id="GO:0003700">
    <property type="term" value="F:DNA-binding transcription factor activity"/>
    <property type="evidence" value="ECO:0007669"/>
    <property type="project" value="TreeGrafter"/>
</dbReference>
<dbReference type="InterPro" id="IPR000843">
    <property type="entry name" value="HTH_LacI"/>
</dbReference>
<protein>
    <submittedName>
        <fullName evidence="6">DNA-binding LacI/PurR family transcriptional regulator</fullName>
    </submittedName>
</protein>